<name>B6YR91_AZOPC</name>
<dbReference type="STRING" id="511995.CFPG_450"/>
<gene>
    <name evidence="2" type="ordered locus">CFPG_450</name>
</gene>
<dbReference type="SMART" id="SM00563">
    <property type="entry name" value="PlsC"/>
    <property type="match status" value="1"/>
</dbReference>
<dbReference type="Proteomes" id="UP000000723">
    <property type="component" value="Chromosome"/>
</dbReference>
<dbReference type="GO" id="GO:0016746">
    <property type="term" value="F:acyltransferase activity"/>
    <property type="evidence" value="ECO:0007669"/>
    <property type="project" value="InterPro"/>
</dbReference>
<reference evidence="3" key="1">
    <citation type="journal article" date="2008" name="Science">
        <title>Genome of an endosymbiont coupling N2 fixation to cellulolysis within RT protist cells in termite gut.</title>
        <authorList>
            <person name="Hongoh Y."/>
            <person name="Sharma V.K."/>
            <person name="Prakash T."/>
            <person name="Noda S."/>
            <person name="Toh H."/>
            <person name="Taylor T.D."/>
            <person name="Kudo T."/>
            <person name="Sakaki Y."/>
            <person name="Toyoda A."/>
            <person name="Hattori M."/>
            <person name="Ohkuma M."/>
        </authorList>
    </citation>
    <scope>NUCLEOTIDE SEQUENCE [LARGE SCALE GENOMIC DNA]</scope>
</reference>
<dbReference type="EMBL" id="AP010656">
    <property type="protein sequence ID" value="BAG83713.1"/>
    <property type="molecule type" value="Genomic_DNA"/>
</dbReference>
<dbReference type="AlphaFoldDB" id="B6YR91"/>
<dbReference type="InterPro" id="IPR045746">
    <property type="entry name" value="ACT14924-like_Acyltransf_dom"/>
</dbReference>
<evidence type="ECO:0000313" key="2">
    <source>
        <dbReference type="EMBL" id="BAG83713.1"/>
    </source>
</evidence>
<organism evidence="2 3">
    <name type="scientific">Azobacteroides pseudotrichonymphae genomovar. CFP2</name>
    <dbReference type="NCBI Taxonomy" id="511995"/>
    <lineage>
        <taxon>Bacteria</taxon>
        <taxon>Pseudomonadati</taxon>
        <taxon>Bacteroidota</taxon>
        <taxon>Bacteroidia</taxon>
        <taxon>Bacteroidales</taxon>
        <taxon>Candidatus Azobacteroides</taxon>
    </lineage>
</organism>
<dbReference type="Pfam" id="PF19576">
    <property type="entry name" value="Acyltransf_2"/>
    <property type="match status" value="1"/>
</dbReference>
<dbReference type="OrthoDB" id="1113830at2"/>
<accession>B6YR91</accession>
<dbReference type="InterPro" id="IPR002123">
    <property type="entry name" value="Plipid/glycerol_acylTrfase"/>
</dbReference>
<dbReference type="RefSeq" id="WP_012573474.1">
    <property type="nucleotide sequence ID" value="NC_011565.1"/>
</dbReference>
<dbReference type="SUPFAM" id="SSF69593">
    <property type="entry name" value="Glycerol-3-phosphate (1)-acyltransferase"/>
    <property type="match status" value="1"/>
</dbReference>
<dbReference type="KEGG" id="aps:CFPG_450"/>
<evidence type="ECO:0000313" key="3">
    <source>
        <dbReference type="Proteomes" id="UP000000723"/>
    </source>
</evidence>
<dbReference type="HOGENOM" id="CLU_067500_1_0_10"/>
<proteinExistence type="predicted"/>
<sequence>MVEVFQIDVWEIFLRKFPDLYMKTPAFIIKWFARLVCQNQLNAYFRSNAYFTDIAFMENAVYNSRITLHLKGMENLPVDSKRCVFVSNHPLGGLDGICLSAILGRKYNGNIRYLVNDILYFIEPLRGIFIPINKYGTQTRNGVNKLNEAFDSDNQIITFPAGICSRKIKGKIRDIEWKKMFISKAIKYNRDVVPIYFEAANSCLFYIIAGIRRRLGIKFNVEMLLLPREMFKSLGSEFAIHFGQPIPWQTFDSSKTALQWANDVKNRVYAMQSY</sequence>
<evidence type="ECO:0000259" key="1">
    <source>
        <dbReference type="SMART" id="SM00563"/>
    </source>
</evidence>
<protein>
    <recommendedName>
        <fullName evidence="1">Phospholipid/glycerol acyltransferase domain-containing protein</fullName>
    </recommendedName>
</protein>
<dbReference type="eggNOG" id="COG0204">
    <property type="taxonomic scope" value="Bacteria"/>
</dbReference>
<feature type="domain" description="Phospholipid/glycerol acyltransferase" evidence="1">
    <location>
        <begin position="83"/>
        <end position="200"/>
    </location>
</feature>
<keyword evidence="3" id="KW-1185">Reference proteome</keyword>